<keyword evidence="1" id="KW-0175">Coiled coil</keyword>
<feature type="region of interest" description="Disordered" evidence="2">
    <location>
        <begin position="135"/>
        <end position="168"/>
    </location>
</feature>
<sequence length="363" mass="40171">MQLRAHEAAVLEKAVRLAVESVMNVLSAVNSARVDELQRRVHERDRDVRVLQERVREAEKELRLMKRPWWCPGADGSGVEEAGVEASGLNVSGTEGPGVVGSGAPTAPGPLADTGEHERSGDCELRVSVALQASLDPSDGLEQVRPRSQDHNESLPPPQEQAEPPCPPDGTVLLLPQCAPYTQVKQEAEPTRPHPTEIKQEPFCPDFELMSQEDVPAMFLQRALSEDVSHRVEEILGQCELWPSVCPEAESASALASVPRPLYTGDCSSSRKDSSLKDQSEEAMKRRRASWRAASRRYYARKMARQQTRAGPSSSSPHLPQNFPHHYTSSPGLHRLQHRAWGGYVQQAPVQSPLRVQQRHPAR</sequence>
<feature type="region of interest" description="Disordered" evidence="2">
    <location>
        <begin position="301"/>
        <end position="340"/>
    </location>
</feature>
<evidence type="ECO:0000313" key="4">
    <source>
        <dbReference type="Proteomes" id="UP001497482"/>
    </source>
</evidence>
<evidence type="ECO:0000256" key="2">
    <source>
        <dbReference type="SAM" id="MobiDB-lite"/>
    </source>
</evidence>
<feature type="compositionally biased region" description="Pro residues" evidence="2">
    <location>
        <begin position="155"/>
        <end position="168"/>
    </location>
</feature>
<feature type="coiled-coil region" evidence="1">
    <location>
        <begin position="34"/>
        <end position="61"/>
    </location>
</feature>
<feature type="region of interest" description="Disordered" evidence="2">
    <location>
        <begin position="88"/>
        <end position="121"/>
    </location>
</feature>
<feature type="compositionally biased region" description="Basic and acidic residues" evidence="2">
    <location>
        <begin position="269"/>
        <end position="284"/>
    </location>
</feature>
<proteinExistence type="predicted"/>
<keyword evidence="4" id="KW-1185">Reference proteome</keyword>
<feature type="compositionally biased region" description="Polar residues" evidence="2">
    <location>
        <begin position="306"/>
        <end position="319"/>
    </location>
</feature>
<reference evidence="3 4" key="1">
    <citation type="submission" date="2024-04" db="EMBL/GenBank/DDBJ databases">
        <authorList>
            <person name="Waldvogel A.-M."/>
            <person name="Schoenle A."/>
        </authorList>
    </citation>
    <scope>NUCLEOTIDE SEQUENCE [LARGE SCALE GENOMIC DNA]</scope>
</reference>
<evidence type="ECO:0000256" key="1">
    <source>
        <dbReference type="SAM" id="Coils"/>
    </source>
</evidence>
<organism evidence="3 4">
    <name type="scientific">Knipowitschia caucasica</name>
    <name type="common">Caucasian dwarf goby</name>
    <name type="synonym">Pomatoschistus caucasicus</name>
    <dbReference type="NCBI Taxonomy" id="637954"/>
    <lineage>
        <taxon>Eukaryota</taxon>
        <taxon>Metazoa</taxon>
        <taxon>Chordata</taxon>
        <taxon>Craniata</taxon>
        <taxon>Vertebrata</taxon>
        <taxon>Euteleostomi</taxon>
        <taxon>Actinopterygii</taxon>
        <taxon>Neopterygii</taxon>
        <taxon>Teleostei</taxon>
        <taxon>Neoteleostei</taxon>
        <taxon>Acanthomorphata</taxon>
        <taxon>Gobiaria</taxon>
        <taxon>Gobiiformes</taxon>
        <taxon>Gobioidei</taxon>
        <taxon>Gobiidae</taxon>
        <taxon>Gobiinae</taxon>
        <taxon>Knipowitschia</taxon>
    </lineage>
</organism>
<name>A0AAV2MG86_KNICA</name>
<feature type="region of interest" description="Disordered" evidence="2">
    <location>
        <begin position="260"/>
        <end position="288"/>
    </location>
</feature>
<evidence type="ECO:0000313" key="3">
    <source>
        <dbReference type="EMBL" id="CAL1612215.1"/>
    </source>
</evidence>
<dbReference type="Proteomes" id="UP001497482">
    <property type="component" value="Chromosome 7"/>
</dbReference>
<dbReference type="AlphaFoldDB" id="A0AAV2MG86"/>
<dbReference type="EMBL" id="OZ035829">
    <property type="protein sequence ID" value="CAL1612215.1"/>
    <property type="molecule type" value="Genomic_DNA"/>
</dbReference>
<protein>
    <submittedName>
        <fullName evidence="3">Uncharacterized protein</fullName>
    </submittedName>
</protein>
<accession>A0AAV2MG86</accession>
<feature type="compositionally biased region" description="Basic and acidic residues" evidence="2">
    <location>
        <begin position="142"/>
        <end position="153"/>
    </location>
</feature>
<gene>
    <name evidence="3" type="ORF">KC01_LOCUS38560</name>
</gene>